<accession>A1X1Y0</accession>
<dbReference type="EMBL" id="DQ092707">
    <property type="protein sequence ID" value="AAZ43382.1"/>
    <property type="molecule type" value="mRNA"/>
</dbReference>
<organism evidence="3">
    <name type="scientific">Phytophthora nicotianae</name>
    <name type="common">Potato buckeye rot agent</name>
    <name type="synonym">Phytophthora parasitica</name>
    <dbReference type="NCBI Taxonomy" id="4792"/>
    <lineage>
        <taxon>Eukaryota</taxon>
        <taxon>Sar</taxon>
        <taxon>Stramenopiles</taxon>
        <taxon>Oomycota</taxon>
        <taxon>Peronosporomycetes</taxon>
        <taxon>Peronosporales</taxon>
        <taxon>Peronosporaceae</taxon>
        <taxon>Phytophthora</taxon>
    </lineage>
</organism>
<protein>
    <submittedName>
        <fullName evidence="3">Complement control module protein</fullName>
    </submittedName>
</protein>
<dbReference type="SMART" id="SM00032">
    <property type="entry name" value="CCP"/>
    <property type="match status" value="1"/>
</dbReference>
<dbReference type="CDD" id="cd00033">
    <property type="entry name" value="CCP"/>
    <property type="match status" value="1"/>
</dbReference>
<proteinExistence type="evidence at transcript level"/>
<dbReference type="EMBL" id="DQ092706">
    <property type="protein sequence ID" value="AAZ43381.1"/>
    <property type="molecule type" value="Genomic_DNA"/>
</dbReference>
<keyword evidence="1" id="KW-1015">Disulfide bond</keyword>
<evidence type="ECO:0000259" key="2">
    <source>
        <dbReference type="PROSITE" id="PS50923"/>
    </source>
</evidence>
<dbReference type="AlphaFoldDB" id="A1X1Y0"/>
<dbReference type="SUPFAM" id="SSF57535">
    <property type="entry name" value="Complement control module/SCR domain"/>
    <property type="match status" value="1"/>
</dbReference>
<evidence type="ECO:0000313" key="3">
    <source>
        <dbReference type="EMBL" id="AAZ43381.1"/>
    </source>
</evidence>
<feature type="domain" description="Sushi" evidence="2">
    <location>
        <begin position="60"/>
        <end position="117"/>
    </location>
</feature>
<reference evidence="3" key="1">
    <citation type="submission" date="2005-06" db="EMBL/GenBank/DDBJ databases">
        <title>PnCcp a Phytophthora nicotianae protein containing a single complement control protein module is resident of large peripheral vesicles in zoospores and is involved in sporulation.</title>
        <authorList>
            <person name="Skalamera D."/>
            <person name="Hardham A.R."/>
        </authorList>
    </citation>
    <scope>NUCLEOTIDE SEQUENCE</scope>
    <source>
        <strain evidence="3">H1111</strain>
    </source>
</reference>
<dbReference type="PROSITE" id="PS50923">
    <property type="entry name" value="SUSHI"/>
    <property type="match status" value="1"/>
</dbReference>
<dbReference type="InterPro" id="IPR035976">
    <property type="entry name" value="Sushi/SCR/CCP_sf"/>
</dbReference>
<dbReference type="Pfam" id="PF00084">
    <property type="entry name" value="Sushi"/>
    <property type="match status" value="1"/>
</dbReference>
<evidence type="ECO:0000256" key="1">
    <source>
        <dbReference type="ARBA" id="ARBA00023157"/>
    </source>
</evidence>
<dbReference type="InterPro" id="IPR000436">
    <property type="entry name" value="Sushi_SCR_CCP_dom"/>
</dbReference>
<name>A1X1Y0_PHYNI</name>
<sequence>MYCRRVSLNCTNDFPLSTSHRFISMLPLLRVVTIAVTVAATICAPVEAANLRGSASVPKYDCSAPPSIYQGSVKFSNTTPGSTATYSCMKGTNMKGSGTLRCTNQGIWSPQPPECRVTYLASRDNTFRNHDSGYALYSG</sequence>
<dbReference type="Gene3D" id="2.10.70.10">
    <property type="entry name" value="Complement Module, domain 1"/>
    <property type="match status" value="1"/>
</dbReference>